<evidence type="ECO:0000313" key="2">
    <source>
        <dbReference type="Proteomes" id="UP000033869"/>
    </source>
</evidence>
<name>A0A0G0W9C9_UNCC2</name>
<comment type="caution">
    <text evidence="1">The sequence shown here is derived from an EMBL/GenBank/DDBJ whole genome shotgun (WGS) entry which is preliminary data.</text>
</comment>
<evidence type="ECO:0000313" key="1">
    <source>
        <dbReference type="EMBL" id="KKS08652.1"/>
    </source>
</evidence>
<gene>
    <name evidence="1" type="ORF">UU65_C0006G0022</name>
</gene>
<proteinExistence type="predicted"/>
<reference evidence="1 2" key="1">
    <citation type="journal article" date="2015" name="Nature">
        <title>rRNA introns, odd ribosomes, and small enigmatic genomes across a large radiation of phyla.</title>
        <authorList>
            <person name="Brown C.T."/>
            <person name="Hug L.A."/>
            <person name="Thomas B.C."/>
            <person name="Sharon I."/>
            <person name="Castelle C.J."/>
            <person name="Singh A."/>
            <person name="Wilkins M.J."/>
            <person name="Williams K.H."/>
            <person name="Banfield J.F."/>
        </authorList>
    </citation>
    <scope>NUCLEOTIDE SEQUENCE [LARGE SCALE GENOMIC DNA]</scope>
</reference>
<dbReference type="AlphaFoldDB" id="A0A0G0W9C9"/>
<organism evidence="1 2">
    <name type="scientific">candidate division CPR2 bacterium GW2011_GWC1_41_48</name>
    <dbReference type="NCBI Taxonomy" id="1618344"/>
    <lineage>
        <taxon>Bacteria</taxon>
        <taxon>Bacteria division CPR2</taxon>
    </lineage>
</organism>
<protein>
    <submittedName>
        <fullName evidence="1">Uncharacterized protein</fullName>
    </submittedName>
</protein>
<dbReference type="Proteomes" id="UP000033869">
    <property type="component" value="Unassembled WGS sequence"/>
</dbReference>
<sequence length="208" mass="23418">MKLPVTQIKDSDWGVSFTNQEGDTAENFVVQRENGKNFHVTMIDDSVTLPNGEVAKFRQPMIFEHDQGAGKVGDIVIVLRLNPSTQRYCVQTEEENVFVTETDIIKIARADRSSVDRIEQAVKRSVVVTGKVYSNPRRIGGMSIVTNYVIAGWSPQNVDEMIDIYEYVQGLDSMGLATLLKALQHMPAEPAFTIFEQMRTPNPHEDEK</sequence>
<accession>A0A0G0W9C9</accession>
<dbReference type="EMBL" id="LCBL01000006">
    <property type="protein sequence ID" value="KKS08652.1"/>
    <property type="molecule type" value="Genomic_DNA"/>
</dbReference>